<name>A0ABQ5NCB9_9CLOT</name>
<keyword evidence="2" id="KW-1185">Reference proteome</keyword>
<evidence type="ECO:0000313" key="2">
    <source>
        <dbReference type="Proteomes" id="UP001208567"/>
    </source>
</evidence>
<comment type="caution">
    <text evidence="1">The sequence shown here is derived from an EMBL/GenBank/DDBJ whole genome shotgun (WGS) entry which is preliminary data.</text>
</comment>
<dbReference type="EMBL" id="BRXR01000002">
    <property type="protein sequence ID" value="GLC32910.1"/>
    <property type="molecule type" value="Genomic_DNA"/>
</dbReference>
<protein>
    <recommendedName>
        <fullName evidence="3">HNH endonuclease</fullName>
    </recommendedName>
</protein>
<reference evidence="1 2" key="1">
    <citation type="journal article" date="2024" name="Int. J. Syst. Evol. Microbiol.">
        <title>Clostridium omnivorum sp. nov., isolated from anoxic soil under the treatment of reductive soil disinfestation.</title>
        <authorList>
            <person name="Ueki A."/>
            <person name="Tonouchi A."/>
            <person name="Kaku N."/>
            <person name="Honma S."/>
            <person name="Ueki K."/>
        </authorList>
    </citation>
    <scope>NUCLEOTIDE SEQUENCE [LARGE SCALE GENOMIC DNA]</scope>
    <source>
        <strain evidence="1 2">E14</strain>
    </source>
</reference>
<organism evidence="1 2">
    <name type="scientific">Clostridium omnivorum</name>
    <dbReference type="NCBI Taxonomy" id="1604902"/>
    <lineage>
        <taxon>Bacteria</taxon>
        <taxon>Bacillati</taxon>
        <taxon>Bacillota</taxon>
        <taxon>Clostridia</taxon>
        <taxon>Eubacteriales</taxon>
        <taxon>Clostridiaceae</taxon>
        <taxon>Clostridium</taxon>
    </lineage>
</organism>
<evidence type="ECO:0008006" key="3">
    <source>
        <dbReference type="Google" id="ProtNLM"/>
    </source>
</evidence>
<accession>A0ABQ5NCB9</accession>
<proteinExistence type="predicted"/>
<evidence type="ECO:0000313" key="1">
    <source>
        <dbReference type="EMBL" id="GLC32910.1"/>
    </source>
</evidence>
<sequence>MAKEFAVKFYKSKAWLECRDGFIQSVHGLCNRCGNPGYIVHHKELLTPDNINNPNVTLNWDKLEYLCQCCHNKEHMSNNDKAINNGLRFDSNGQIVKDEN</sequence>
<gene>
    <name evidence="1" type="ORF">bsdE14_43200</name>
</gene>
<dbReference type="RefSeq" id="WP_264852371.1">
    <property type="nucleotide sequence ID" value="NZ_BRXR01000002.1"/>
</dbReference>
<dbReference type="Proteomes" id="UP001208567">
    <property type="component" value="Unassembled WGS sequence"/>
</dbReference>